<name>A0A9X2DY07_9MICO</name>
<dbReference type="EMBL" id="JAMRYM010000044">
    <property type="protein sequence ID" value="MCM6762967.1"/>
    <property type="molecule type" value="Genomic_DNA"/>
</dbReference>
<feature type="transmembrane region" description="Helical" evidence="1">
    <location>
        <begin position="559"/>
        <end position="581"/>
    </location>
</feature>
<protein>
    <submittedName>
        <fullName evidence="2">Uncharacterized protein</fullName>
    </submittedName>
</protein>
<evidence type="ECO:0000313" key="3">
    <source>
        <dbReference type="Proteomes" id="UP001155240"/>
    </source>
</evidence>
<keyword evidence="1" id="KW-0472">Membrane</keyword>
<feature type="transmembrane region" description="Helical" evidence="1">
    <location>
        <begin position="251"/>
        <end position="271"/>
    </location>
</feature>
<sequence length="684" mass="71896">MRSRSVIVGAVLAVVLSAVFAVLFVRAFDARGPIWNGGWQLRISGDAEPTVPAAELYGELVALADARGLDVVRFAEDADDPAGVRHLFVTGAGEAADLLRDGYRSVDTSMTTTVAPLVELGHLDVRGAYLVGGDRADAEAVLAVIEAGGWPGEVDPYPSSVDIDTFREYGDLMRALTVAVLGVVILIGAGTVLRSRAHGVQRLHGAGFAGILIGEWRRLIAPVTVLSTAGLAAVALVTAVQNGFAQAPTVVGLFTDILGVFVPAALAAHIAGIALTDGRRLVDQVKGEIDGWWVLVGVYAVRIPAVLVLLAVVAALGQSARVAELENRTREFWASAQDAVVLGLGGYAGEIDFREATPAFADLVSAEAASGRVILAEPTLGLEPGVLLVNDGYLRAVEVLDAAGARISEAPDDVITVLEPEGAPATRIRAVLEEVGEWQSIQAGVSVPAPATDDLVLDERPIRAGQVLPTFRSFDVDVLARETALRDPIVVVLPSIDAYAPSEVLSAITRGTVMFTDPEALPDALDQRGLTDQVVSITPVAYQANEQYQRALGTLSINVMGLVSGVVVVLLTGLVSAMVIAEKDRRRAFVHRIAGLPPLSAHRSGLALEGVLLLGAVTVAVVPMWLRDPRDVRTVLDLGTVDTEEFVLEQSLLALGVTALSSVLLVACLALARRRAARPRSDDS</sequence>
<feature type="transmembrane region" description="Helical" evidence="1">
    <location>
        <begin position="172"/>
        <end position="193"/>
    </location>
</feature>
<evidence type="ECO:0000256" key="1">
    <source>
        <dbReference type="SAM" id="Phobius"/>
    </source>
</evidence>
<dbReference type="Proteomes" id="UP001155240">
    <property type="component" value="Unassembled WGS sequence"/>
</dbReference>
<feature type="transmembrane region" description="Helical" evidence="1">
    <location>
        <begin position="606"/>
        <end position="626"/>
    </location>
</feature>
<dbReference type="AlphaFoldDB" id="A0A9X2DY07"/>
<reference evidence="2" key="1">
    <citation type="submission" date="2022-06" db="EMBL/GenBank/DDBJ databases">
        <title>Whole genome shotgun sequencing (WGS) of Rathayibacter sp. ZW T2_19, isolated from stored onions (Allium cepa).</title>
        <authorList>
            <person name="Stoll D.A."/>
            <person name="Huch M."/>
        </authorList>
    </citation>
    <scope>NUCLEOTIDE SEQUENCE</scope>
    <source>
        <strain evidence="2">ZW T2_19</strain>
    </source>
</reference>
<feature type="transmembrane region" description="Helical" evidence="1">
    <location>
        <begin position="652"/>
        <end position="672"/>
    </location>
</feature>
<keyword evidence="3" id="KW-1185">Reference proteome</keyword>
<feature type="transmembrane region" description="Helical" evidence="1">
    <location>
        <begin position="292"/>
        <end position="317"/>
    </location>
</feature>
<proteinExistence type="predicted"/>
<evidence type="ECO:0000313" key="2">
    <source>
        <dbReference type="EMBL" id="MCM6762967.1"/>
    </source>
</evidence>
<keyword evidence="1" id="KW-0812">Transmembrane</keyword>
<gene>
    <name evidence="2" type="ORF">NB037_11115</name>
</gene>
<feature type="transmembrane region" description="Helical" evidence="1">
    <location>
        <begin position="219"/>
        <end position="239"/>
    </location>
</feature>
<organism evidence="2 3">
    <name type="scientific">Rathayibacter rubneri</name>
    <dbReference type="NCBI Taxonomy" id="2950106"/>
    <lineage>
        <taxon>Bacteria</taxon>
        <taxon>Bacillati</taxon>
        <taxon>Actinomycetota</taxon>
        <taxon>Actinomycetes</taxon>
        <taxon>Micrococcales</taxon>
        <taxon>Microbacteriaceae</taxon>
        <taxon>Rathayibacter</taxon>
    </lineage>
</organism>
<accession>A0A9X2DY07</accession>
<dbReference type="RefSeq" id="WP_251945725.1">
    <property type="nucleotide sequence ID" value="NZ_JAMRYM010000044.1"/>
</dbReference>
<keyword evidence="1" id="KW-1133">Transmembrane helix</keyword>
<comment type="caution">
    <text evidence="2">The sequence shown here is derived from an EMBL/GenBank/DDBJ whole genome shotgun (WGS) entry which is preliminary data.</text>
</comment>